<keyword evidence="1" id="KW-0472">Membrane</keyword>
<feature type="transmembrane region" description="Helical" evidence="1">
    <location>
        <begin position="21"/>
        <end position="38"/>
    </location>
</feature>
<evidence type="ECO:0000313" key="2">
    <source>
        <dbReference type="EMBL" id="PYI24344.1"/>
    </source>
</evidence>
<sequence length="83" mass="8734">MAKLKWWSGWECCTLRQRWRVPGSAASGLGLLGAVAVIGLAPIAGLGCILGLLLSSGLGLGLGIHRQSSVKLFLVHCLSHAWL</sequence>
<evidence type="ECO:0000256" key="1">
    <source>
        <dbReference type="SAM" id="Phobius"/>
    </source>
</evidence>
<name>A0A2V5HQE6_ASPV1</name>
<proteinExistence type="predicted"/>
<keyword evidence="3" id="KW-1185">Reference proteome</keyword>
<dbReference type="Proteomes" id="UP000249829">
    <property type="component" value="Unassembled WGS sequence"/>
</dbReference>
<dbReference type="EMBL" id="KZ825102">
    <property type="protein sequence ID" value="PYI24344.1"/>
    <property type="molecule type" value="Genomic_DNA"/>
</dbReference>
<dbReference type="AlphaFoldDB" id="A0A2V5HQE6"/>
<keyword evidence="1" id="KW-0812">Transmembrane</keyword>
<gene>
    <name evidence="2" type="ORF">BO99DRAFT_398415</name>
</gene>
<keyword evidence="1" id="KW-1133">Transmembrane helix</keyword>
<reference evidence="2 3" key="1">
    <citation type="submission" date="2018-02" db="EMBL/GenBank/DDBJ databases">
        <title>The genomes of Aspergillus section Nigri reveals drivers in fungal speciation.</title>
        <authorList>
            <consortium name="DOE Joint Genome Institute"/>
            <person name="Vesth T.C."/>
            <person name="Nybo J."/>
            <person name="Theobald S."/>
            <person name="Brandl J."/>
            <person name="Frisvad J.C."/>
            <person name="Nielsen K.F."/>
            <person name="Lyhne E.K."/>
            <person name="Kogle M.E."/>
            <person name="Kuo A."/>
            <person name="Riley R."/>
            <person name="Clum A."/>
            <person name="Nolan M."/>
            <person name="Lipzen A."/>
            <person name="Salamov A."/>
            <person name="Henrissat B."/>
            <person name="Wiebenga A."/>
            <person name="De vries R.P."/>
            <person name="Grigoriev I.V."/>
            <person name="Mortensen U.H."/>
            <person name="Andersen M.R."/>
            <person name="Baker S.E."/>
        </authorList>
    </citation>
    <scope>NUCLEOTIDE SEQUENCE [LARGE SCALE GENOMIC DNA]</scope>
    <source>
        <strain evidence="2 3">CBS 115571</strain>
    </source>
</reference>
<feature type="transmembrane region" description="Helical" evidence="1">
    <location>
        <begin position="44"/>
        <end position="64"/>
    </location>
</feature>
<evidence type="ECO:0000313" key="3">
    <source>
        <dbReference type="Proteomes" id="UP000249829"/>
    </source>
</evidence>
<protein>
    <submittedName>
        <fullName evidence="2">Uncharacterized protein</fullName>
    </submittedName>
</protein>
<accession>A0A2V5HQE6</accession>
<organism evidence="2 3">
    <name type="scientific">Aspergillus violaceofuscus (strain CBS 115571)</name>
    <dbReference type="NCBI Taxonomy" id="1450538"/>
    <lineage>
        <taxon>Eukaryota</taxon>
        <taxon>Fungi</taxon>
        <taxon>Dikarya</taxon>
        <taxon>Ascomycota</taxon>
        <taxon>Pezizomycotina</taxon>
        <taxon>Eurotiomycetes</taxon>
        <taxon>Eurotiomycetidae</taxon>
        <taxon>Eurotiales</taxon>
        <taxon>Aspergillaceae</taxon>
        <taxon>Aspergillus</taxon>
    </lineage>
</organism>